<protein>
    <submittedName>
        <fullName evidence="1">Uncharacterized protein</fullName>
    </submittedName>
</protein>
<dbReference type="AlphaFoldDB" id="A0A8G1REC6"/>
<gene>
    <name evidence="1" type="ORF">BO72DRAFT_21028</name>
</gene>
<dbReference type="EMBL" id="KZ824729">
    <property type="protein sequence ID" value="RAK71218.1"/>
    <property type="molecule type" value="Genomic_DNA"/>
</dbReference>
<organism evidence="1 2">
    <name type="scientific">Aspergillus fijiensis CBS 313.89</name>
    <dbReference type="NCBI Taxonomy" id="1448319"/>
    <lineage>
        <taxon>Eukaryota</taxon>
        <taxon>Fungi</taxon>
        <taxon>Dikarya</taxon>
        <taxon>Ascomycota</taxon>
        <taxon>Pezizomycotina</taxon>
        <taxon>Eurotiomycetes</taxon>
        <taxon>Eurotiomycetidae</taxon>
        <taxon>Eurotiales</taxon>
        <taxon>Aspergillaceae</taxon>
        <taxon>Aspergillus</taxon>
    </lineage>
</organism>
<evidence type="ECO:0000313" key="2">
    <source>
        <dbReference type="Proteomes" id="UP000249789"/>
    </source>
</evidence>
<dbReference type="Proteomes" id="UP000249789">
    <property type="component" value="Unassembled WGS sequence"/>
</dbReference>
<dbReference type="GeneID" id="63856993"/>
<reference evidence="1 2" key="1">
    <citation type="submission" date="2018-02" db="EMBL/GenBank/DDBJ databases">
        <title>The genomes of Aspergillus section Nigri reveals drivers in fungal speciation.</title>
        <authorList>
            <consortium name="DOE Joint Genome Institute"/>
            <person name="Vesth T.C."/>
            <person name="Nybo J."/>
            <person name="Theobald S."/>
            <person name="Brandl J."/>
            <person name="Frisvad J.C."/>
            <person name="Nielsen K.F."/>
            <person name="Lyhne E.K."/>
            <person name="Kogle M.E."/>
            <person name="Kuo A."/>
            <person name="Riley R."/>
            <person name="Clum A."/>
            <person name="Nolan M."/>
            <person name="Lipzen A."/>
            <person name="Salamov A."/>
            <person name="Henrissat B."/>
            <person name="Wiebenga A."/>
            <person name="De vries R.P."/>
            <person name="Grigoriev I.V."/>
            <person name="Mortensen U.H."/>
            <person name="Andersen M.R."/>
            <person name="Baker S.E."/>
        </authorList>
    </citation>
    <scope>NUCLEOTIDE SEQUENCE [LARGE SCALE GENOMIC DNA]</scope>
    <source>
        <strain evidence="1 2">CBS 313.89</strain>
    </source>
</reference>
<proteinExistence type="predicted"/>
<sequence>MERASADRHEMLSLFFTMERERRENKIVRFRITIPSSSSSYLRCTVPPSQFPSCLAFLCLFLSKGSPPLSISMVTGGDSPSGIFRTSYLDHNNSLKSINCHGNHGCGLGLPYGTVE</sequence>
<dbReference type="VEuPathDB" id="FungiDB:BO72DRAFT_21028"/>
<accession>A0A8G1REC6</accession>
<keyword evidence="2" id="KW-1185">Reference proteome</keyword>
<evidence type="ECO:0000313" key="1">
    <source>
        <dbReference type="EMBL" id="RAK71218.1"/>
    </source>
</evidence>
<name>A0A8G1REC6_9EURO</name>
<dbReference type="RefSeq" id="XP_040795230.1">
    <property type="nucleotide sequence ID" value="XM_040939660.1"/>
</dbReference>